<comment type="caution">
    <text evidence="2">The sequence shown here is derived from an EMBL/GenBank/DDBJ whole genome shotgun (WGS) entry which is preliminary data.</text>
</comment>
<accession>A0A8H6W7C3</accession>
<name>A0A8H6W7C3_MYCCL</name>
<reference evidence="2" key="1">
    <citation type="submission" date="2020-05" db="EMBL/GenBank/DDBJ databases">
        <title>Mycena genomes resolve the evolution of fungal bioluminescence.</title>
        <authorList>
            <person name="Tsai I.J."/>
        </authorList>
    </citation>
    <scope>NUCLEOTIDE SEQUENCE</scope>
    <source>
        <strain evidence="2">110903Hualien_Pintung</strain>
    </source>
</reference>
<feature type="region of interest" description="Disordered" evidence="1">
    <location>
        <begin position="1"/>
        <end position="21"/>
    </location>
</feature>
<dbReference type="AlphaFoldDB" id="A0A8H6W7C3"/>
<sequence>MSKPIQAYPSVSSSLSSLPRVKTMSDVSLHHHMYAQQAQDGQRKLQQALGKPPTKPVSPPCVPAVAVSPDDDSANNHAAKIEVNAFRLRSEPPTIDLSLSLSLSGTS</sequence>
<evidence type="ECO:0000256" key="1">
    <source>
        <dbReference type="SAM" id="MobiDB-lite"/>
    </source>
</evidence>
<feature type="region of interest" description="Disordered" evidence="1">
    <location>
        <begin position="36"/>
        <end position="60"/>
    </location>
</feature>
<evidence type="ECO:0000313" key="2">
    <source>
        <dbReference type="EMBL" id="KAF7304353.1"/>
    </source>
</evidence>
<proteinExistence type="predicted"/>
<dbReference type="EMBL" id="JACAZE010000011">
    <property type="protein sequence ID" value="KAF7304353.1"/>
    <property type="molecule type" value="Genomic_DNA"/>
</dbReference>
<keyword evidence="3" id="KW-1185">Reference proteome</keyword>
<protein>
    <submittedName>
        <fullName evidence="2">Endo-chitosanase</fullName>
    </submittedName>
</protein>
<evidence type="ECO:0000313" key="3">
    <source>
        <dbReference type="Proteomes" id="UP000613580"/>
    </source>
</evidence>
<dbReference type="Proteomes" id="UP000613580">
    <property type="component" value="Unassembled WGS sequence"/>
</dbReference>
<gene>
    <name evidence="2" type="ORF">HMN09_00837300</name>
</gene>
<organism evidence="2 3">
    <name type="scientific">Mycena chlorophos</name>
    <name type="common">Agaric fungus</name>
    <name type="synonym">Agaricus chlorophos</name>
    <dbReference type="NCBI Taxonomy" id="658473"/>
    <lineage>
        <taxon>Eukaryota</taxon>
        <taxon>Fungi</taxon>
        <taxon>Dikarya</taxon>
        <taxon>Basidiomycota</taxon>
        <taxon>Agaricomycotina</taxon>
        <taxon>Agaricomycetes</taxon>
        <taxon>Agaricomycetidae</taxon>
        <taxon>Agaricales</taxon>
        <taxon>Marasmiineae</taxon>
        <taxon>Mycenaceae</taxon>
        <taxon>Mycena</taxon>
    </lineage>
</organism>